<sequence length="624" mass="67472">MSVALTPEAMVDCAAPWRPTVAPDGRRVAYLVARTDEDGRRLMSLWVGARRLLADQARISALRWNAGSDALYYVAEGQVHRIAVVDGAGAGAEAEPEALTDWPGRIVDQVPLADGRTVAVVAPDERDEDAQDEPTVWGEQTPPDQLRLLDLERRELNLVDELCDRHVIAVAARPDGDALAVISWAEPMDDPGAFTARLHVVDPHTGKVQDLGALGIDARSPAWWRDRDDAWHVAYIAVPPGEAAGMAVFDATESGHRNLTADLEACPVELVQIAEGAPLALFAQGLDTAVYRLDPVALRFDLVLLESGLLDTLSACDRGEQIAARKSTSYEPKDVFAGPVQGPLARLSDVEPELRQVDWGRSERLVFRGADGLELDGLLILPPGRTREDGPFPLITSVHGGPYFRHCDDLALYEQPAPQWLAAAGYAVFLPNPRGSQGRGGAFARLVLGAVGRQEYTDILAGIDLLVAEGVADPDRLGISGWSHGGFMAAWAIGQTDRFKAALMGAGISDWGMQVGLGELGAQDGALAGGFGWEGPGPHPHDVLSPISYASRVRTPVLILHGDQDQNVPLGQAVYFHRALRHHGVEHEFVVYPGEGHGIVVRSHRLDLVRRSLAWFDRWLRPAA</sequence>
<dbReference type="AlphaFoldDB" id="A0A941ETN0"/>
<proteinExistence type="predicted"/>
<dbReference type="PANTHER" id="PTHR42776:SF27">
    <property type="entry name" value="DIPEPTIDYL PEPTIDASE FAMILY MEMBER 6"/>
    <property type="match status" value="1"/>
</dbReference>
<dbReference type="PANTHER" id="PTHR42776">
    <property type="entry name" value="SERINE PEPTIDASE S9 FAMILY MEMBER"/>
    <property type="match status" value="1"/>
</dbReference>
<dbReference type="Pfam" id="PF00326">
    <property type="entry name" value="Peptidase_S9"/>
    <property type="match status" value="1"/>
</dbReference>
<dbReference type="SUPFAM" id="SSF82171">
    <property type="entry name" value="DPP6 N-terminal domain-like"/>
    <property type="match status" value="1"/>
</dbReference>
<comment type="caution">
    <text evidence="3">The sequence shown here is derived from an EMBL/GenBank/DDBJ whole genome shotgun (WGS) entry which is preliminary data.</text>
</comment>
<dbReference type="SUPFAM" id="SSF53474">
    <property type="entry name" value="alpha/beta-Hydrolases"/>
    <property type="match status" value="1"/>
</dbReference>
<evidence type="ECO:0000259" key="2">
    <source>
        <dbReference type="Pfam" id="PF00326"/>
    </source>
</evidence>
<dbReference type="EMBL" id="JAGSOG010000036">
    <property type="protein sequence ID" value="MBR7833659.1"/>
    <property type="molecule type" value="Genomic_DNA"/>
</dbReference>
<protein>
    <submittedName>
        <fullName evidence="3">S9 family peptidase</fullName>
    </submittedName>
</protein>
<dbReference type="InterPro" id="IPR029058">
    <property type="entry name" value="AB_hydrolase_fold"/>
</dbReference>
<keyword evidence="4" id="KW-1185">Reference proteome</keyword>
<organism evidence="3 4">
    <name type="scientific">Actinospica durhamensis</name>
    <dbReference type="NCBI Taxonomy" id="1508375"/>
    <lineage>
        <taxon>Bacteria</taxon>
        <taxon>Bacillati</taxon>
        <taxon>Actinomycetota</taxon>
        <taxon>Actinomycetes</taxon>
        <taxon>Catenulisporales</taxon>
        <taxon>Actinospicaceae</taxon>
        <taxon>Actinospica</taxon>
    </lineage>
</organism>
<dbReference type="Gene3D" id="3.40.50.1820">
    <property type="entry name" value="alpha/beta hydrolase"/>
    <property type="match status" value="1"/>
</dbReference>
<evidence type="ECO:0000313" key="3">
    <source>
        <dbReference type="EMBL" id="MBR7833659.1"/>
    </source>
</evidence>
<name>A0A941ETN0_9ACTN</name>
<dbReference type="InterPro" id="IPR001375">
    <property type="entry name" value="Peptidase_S9_cat"/>
</dbReference>
<dbReference type="GO" id="GO:0006508">
    <property type="term" value="P:proteolysis"/>
    <property type="evidence" value="ECO:0007669"/>
    <property type="project" value="InterPro"/>
</dbReference>
<gene>
    <name evidence="3" type="ORF">KDL01_10315</name>
</gene>
<feature type="domain" description="Peptidase S9 prolyl oligopeptidase catalytic" evidence="2">
    <location>
        <begin position="418"/>
        <end position="621"/>
    </location>
</feature>
<keyword evidence="1" id="KW-0378">Hydrolase</keyword>
<dbReference type="RefSeq" id="WP_212528179.1">
    <property type="nucleotide sequence ID" value="NZ_JAGSOG010000036.1"/>
</dbReference>
<dbReference type="InterPro" id="IPR011042">
    <property type="entry name" value="6-blade_b-propeller_TolB-like"/>
</dbReference>
<evidence type="ECO:0000313" key="4">
    <source>
        <dbReference type="Proteomes" id="UP000675781"/>
    </source>
</evidence>
<reference evidence="3" key="1">
    <citation type="submission" date="2021-04" db="EMBL/GenBank/DDBJ databases">
        <title>Genome based classification of Actinospica acidithermotolerans sp. nov., an actinobacterium isolated from an Indonesian hot spring.</title>
        <authorList>
            <person name="Kusuma A.B."/>
            <person name="Putra K.E."/>
            <person name="Nafisah S."/>
            <person name="Loh J."/>
            <person name="Nouioui I."/>
            <person name="Goodfellow M."/>
        </authorList>
    </citation>
    <scope>NUCLEOTIDE SEQUENCE</scope>
    <source>
        <strain evidence="3">CSCA 57</strain>
    </source>
</reference>
<evidence type="ECO:0000256" key="1">
    <source>
        <dbReference type="ARBA" id="ARBA00022801"/>
    </source>
</evidence>
<accession>A0A941ETN0</accession>
<dbReference type="Proteomes" id="UP000675781">
    <property type="component" value="Unassembled WGS sequence"/>
</dbReference>
<dbReference type="Gene3D" id="2.120.10.30">
    <property type="entry name" value="TolB, C-terminal domain"/>
    <property type="match status" value="1"/>
</dbReference>
<dbReference type="GO" id="GO:0004252">
    <property type="term" value="F:serine-type endopeptidase activity"/>
    <property type="evidence" value="ECO:0007669"/>
    <property type="project" value="TreeGrafter"/>
</dbReference>